<reference evidence="4" key="1">
    <citation type="submission" date="2023-06" db="EMBL/GenBank/DDBJ databases">
        <title>Genome-scale phylogeny and comparative genomics of the fungal order Sordariales.</title>
        <authorList>
            <consortium name="Lawrence Berkeley National Laboratory"/>
            <person name="Hensen N."/>
            <person name="Bonometti L."/>
            <person name="Westerberg I."/>
            <person name="Brannstrom I.O."/>
            <person name="Guillou S."/>
            <person name="Cros-Aarteil S."/>
            <person name="Calhoun S."/>
            <person name="Haridas S."/>
            <person name="Kuo A."/>
            <person name="Mondo S."/>
            <person name="Pangilinan J."/>
            <person name="Riley R."/>
            <person name="LaButti K."/>
            <person name="Andreopoulos B."/>
            <person name="Lipzen A."/>
            <person name="Chen C."/>
            <person name="Yanf M."/>
            <person name="Daum C."/>
            <person name="Ng V."/>
            <person name="Clum A."/>
            <person name="Steindorff A."/>
            <person name="Ohm R."/>
            <person name="Martin F."/>
            <person name="Silar P."/>
            <person name="Natvig D."/>
            <person name="Lalanne C."/>
            <person name="Gautier V."/>
            <person name="Ament-velasquez S.L."/>
            <person name="Kruys A."/>
            <person name="Hutchinson M.I."/>
            <person name="Powell A.J."/>
            <person name="Barry K."/>
            <person name="Miller A.N."/>
            <person name="Grigoriev I.V."/>
            <person name="Debuchy R."/>
            <person name="Gladieux P."/>
            <person name="Thoren M.H."/>
            <person name="Johannesson H."/>
        </authorList>
    </citation>
    <scope>NUCLEOTIDE SEQUENCE</scope>
    <source>
        <strain evidence="4">SMH3187-1</strain>
    </source>
</reference>
<keyword evidence="5" id="KW-1185">Reference proteome</keyword>
<dbReference type="AlphaFoldDB" id="A0AA40ERN0"/>
<feature type="compositionally biased region" description="Low complexity" evidence="2">
    <location>
        <begin position="576"/>
        <end position="589"/>
    </location>
</feature>
<dbReference type="PROSITE" id="PS50211">
    <property type="entry name" value="DENN"/>
    <property type="match status" value="1"/>
</dbReference>
<dbReference type="InterPro" id="IPR051731">
    <property type="entry name" value="DENND11/AVL9_GEFs"/>
</dbReference>
<feature type="compositionally biased region" description="Polar residues" evidence="2">
    <location>
        <begin position="535"/>
        <end position="547"/>
    </location>
</feature>
<gene>
    <name evidence="4" type="ORF">B0T18DRAFT_448681</name>
</gene>
<proteinExistence type="inferred from homology"/>
<protein>
    <submittedName>
        <fullName evidence="4">Transport protein Avl9-domain-containing protein</fullName>
    </submittedName>
</protein>
<evidence type="ECO:0000313" key="4">
    <source>
        <dbReference type="EMBL" id="KAK0744187.1"/>
    </source>
</evidence>
<dbReference type="InterPro" id="IPR018307">
    <property type="entry name" value="ABL9/DENND6_dom"/>
</dbReference>
<feature type="region of interest" description="Disordered" evidence="2">
    <location>
        <begin position="565"/>
        <end position="672"/>
    </location>
</feature>
<organism evidence="4 5">
    <name type="scientific">Schizothecium vesticola</name>
    <dbReference type="NCBI Taxonomy" id="314040"/>
    <lineage>
        <taxon>Eukaryota</taxon>
        <taxon>Fungi</taxon>
        <taxon>Dikarya</taxon>
        <taxon>Ascomycota</taxon>
        <taxon>Pezizomycotina</taxon>
        <taxon>Sordariomycetes</taxon>
        <taxon>Sordariomycetidae</taxon>
        <taxon>Sordariales</taxon>
        <taxon>Schizotheciaceae</taxon>
        <taxon>Schizothecium</taxon>
    </lineage>
</organism>
<dbReference type="InterPro" id="IPR037516">
    <property type="entry name" value="Tripartite_DENN"/>
</dbReference>
<comment type="similarity">
    <text evidence="1">Belongs to the AVL9 family.</text>
</comment>
<dbReference type="GO" id="GO:0005737">
    <property type="term" value="C:cytoplasm"/>
    <property type="evidence" value="ECO:0007669"/>
    <property type="project" value="TreeGrafter"/>
</dbReference>
<feature type="compositionally biased region" description="Polar residues" evidence="2">
    <location>
        <begin position="602"/>
        <end position="618"/>
    </location>
</feature>
<dbReference type="PANTHER" id="PTHR31017">
    <property type="entry name" value="LATE SECRETORY PATHWAY PROTEIN AVL9-RELATED"/>
    <property type="match status" value="1"/>
</dbReference>
<evidence type="ECO:0000256" key="1">
    <source>
        <dbReference type="ARBA" id="ARBA00038178"/>
    </source>
</evidence>
<evidence type="ECO:0000259" key="3">
    <source>
        <dbReference type="PROSITE" id="PS50211"/>
    </source>
</evidence>
<feature type="region of interest" description="Disordered" evidence="2">
    <location>
        <begin position="524"/>
        <end position="548"/>
    </location>
</feature>
<dbReference type="PANTHER" id="PTHR31017:SF1">
    <property type="entry name" value="LATE SECRETORY PATHWAY PROTEIN AVL9 HOMOLOG"/>
    <property type="match status" value="1"/>
</dbReference>
<sequence length="761" mass="83218">MSSSTPVTPTNGMGPRGVPGFAPLVCVVDFHHARGPEVEKWFGADDRDPAAEYDWTLLPFMALSDGAHATTEDFSYFTLLRPGTDTEPATSLFGISCTRQLDAAQLLNRPADVTRSTVQKAVVVIADSPQYFGLLRERLSVVTKAWFAQREFTDVEILRRFQESLAEEKVRGVLHEDEDRDQYLGMSLRELVREFRWQTLVLLKCCLLQPKMLFFGSRCERLCMMQFSLISLIPGLLRNLQDSAGPDLDNYEKRLAKPTSLRTSDRNSLLSYMGLPLQIFGKGSLLGPYTPLQQLDVLADFGTKSYIVGSTNSLLLQQKDRYSDILINLDEDTLNVTSSSLRAALQLSVADRRWIDFITQNVNDTWDDANPGRPNTLGYVGSEEFIRLQFEEYLLSLLSSVKYHSHLTRHATNPRMLLPHIDGDPSVDFGPDFIEAWKRTENYRIWHAHTDSHLFDVVEPKHPCAGGLTIDDVQRRIAQQVQDLHLDERFATSREALGRNLAAGREKASTMFNKLYADMEALREAQRKRAEEQGPEQTAQQQHQHTVGTKAGAFVSGWAAWAGEKRKAAGWGRGSSGSSQTTPTTSSGSGASGGWTSGWGKTRNSSNRASQASGTSETLLEKESASSSERGGSLEGKRGSTASGGEALFDAAASPRRRPVSGGEELKKAPDGVTVVAAPVIAVDEAVAAGVKPEAKEEGVNGTTVATAAVTPTPGPEKEREKPTLKPVAAADVEVETPPLTPTPVAAATAEAKAAQDVWGR</sequence>
<evidence type="ECO:0000256" key="2">
    <source>
        <dbReference type="SAM" id="MobiDB-lite"/>
    </source>
</evidence>
<name>A0AA40ERN0_9PEZI</name>
<feature type="region of interest" description="Disordered" evidence="2">
    <location>
        <begin position="691"/>
        <end position="741"/>
    </location>
</feature>
<comment type="caution">
    <text evidence="4">The sequence shown here is derived from an EMBL/GenBank/DDBJ whole genome shotgun (WGS) entry which is preliminary data.</text>
</comment>
<dbReference type="EMBL" id="JAUKUD010000005">
    <property type="protein sequence ID" value="KAK0744187.1"/>
    <property type="molecule type" value="Genomic_DNA"/>
</dbReference>
<feature type="compositionally biased region" description="Low complexity" evidence="2">
    <location>
        <begin position="700"/>
        <end position="712"/>
    </location>
</feature>
<dbReference type="Pfam" id="PF09794">
    <property type="entry name" value="Avl9"/>
    <property type="match status" value="1"/>
</dbReference>
<evidence type="ECO:0000313" key="5">
    <source>
        <dbReference type="Proteomes" id="UP001172155"/>
    </source>
</evidence>
<dbReference type="Proteomes" id="UP001172155">
    <property type="component" value="Unassembled WGS sequence"/>
</dbReference>
<accession>A0AA40ERN0</accession>
<feature type="domain" description="UDENN" evidence="3">
    <location>
        <begin position="23"/>
        <end position="464"/>
    </location>
</feature>